<dbReference type="Gene3D" id="2.40.33.20">
    <property type="entry name" value="PK beta-barrel domain-like"/>
    <property type="match status" value="1"/>
</dbReference>
<dbReference type="PROSITE" id="PS51340">
    <property type="entry name" value="MOSC"/>
    <property type="match status" value="1"/>
</dbReference>
<feature type="region of interest" description="Disordered" evidence="1">
    <location>
        <begin position="1"/>
        <end position="24"/>
    </location>
</feature>
<evidence type="ECO:0000313" key="3">
    <source>
        <dbReference type="EMBL" id="APZ52135.1"/>
    </source>
</evidence>
<name>A0A1P8URW5_9RHOB</name>
<dbReference type="GO" id="GO:0003824">
    <property type="term" value="F:catalytic activity"/>
    <property type="evidence" value="ECO:0007669"/>
    <property type="project" value="InterPro"/>
</dbReference>
<evidence type="ECO:0000256" key="1">
    <source>
        <dbReference type="SAM" id="MobiDB-lite"/>
    </source>
</evidence>
<dbReference type="KEGG" id="paby:Ga0080574_TMP1801"/>
<dbReference type="SUPFAM" id="SSF50800">
    <property type="entry name" value="PK beta-barrel domain-like"/>
    <property type="match status" value="1"/>
</dbReference>
<dbReference type="PANTHER" id="PTHR36930:SF1">
    <property type="entry name" value="MOSC DOMAIN-CONTAINING PROTEIN"/>
    <property type="match status" value="1"/>
</dbReference>
<proteinExistence type="predicted"/>
<dbReference type="InterPro" id="IPR052716">
    <property type="entry name" value="MOSC_domain"/>
</dbReference>
<gene>
    <name evidence="3" type="ORF">Ga0080574_TMP1801</name>
</gene>
<feature type="domain" description="MOSC" evidence="2">
    <location>
        <begin position="49"/>
        <end position="204"/>
    </location>
</feature>
<protein>
    <submittedName>
        <fullName evidence="3">MOSC domain-containing protein</fullName>
    </submittedName>
</protein>
<dbReference type="STRING" id="1250539.Ga0080574_TMP1801"/>
<dbReference type="InterPro" id="IPR005302">
    <property type="entry name" value="MoCF_Sase_C"/>
</dbReference>
<evidence type="ECO:0000259" key="2">
    <source>
        <dbReference type="PROSITE" id="PS51340"/>
    </source>
</evidence>
<dbReference type="GO" id="GO:0030170">
    <property type="term" value="F:pyridoxal phosphate binding"/>
    <property type="evidence" value="ECO:0007669"/>
    <property type="project" value="InterPro"/>
</dbReference>
<dbReference type="Pfam" id="PF03473">
    <property type="entry name" value="MOSC"/>
    <property type="match status" value="1"/>
</dbReference>
<sequence>MRVGAARRFAQSSQNDEEVPPMPALKPTDFHATIRWLGRVPEAGKGLRSEAVERLELGFEGPVGERHSGLTRASCSRVLKQHPRGTTIRNSRQISMMSVEEIAAIAERMGLATLEPEWLGATVVVEGLPDLSHIPPSSRLQGPDGVTLAVDMENRPCVLPGREIEQEHAGIGARFKPAAAGRRGVVAWVERPGALHLGDALRLHIPDQPVWAHIEAVLR</sequence>
<organism evidence="3 4">
    <name type="scientific">Salipiger abyssi</name>
    <dbReference type="NCBI Taxonomy" id="1250539"/>
    <lineage>
        <taxon>Bacteria</taxon>
        <taxon>Pseudomonadati</taxon>
        <taxon>Pseudomonadota</taxon>
        <taxon>Alphaproteobacteria</taxon>
        <taxon>Rhodobacterales</taxon>
        <taxon>Roseobacteraceae</taxon>
        <taxon>Salipiger</taxon>
    </lineage>
</organism>
<dbReference type="InterPro" id="IPR011037">
    <property type="entry name" value="Pyrv_Knase-like_insert_dom_sf"/>
</dbReference>
<accession>A0A1P8URW5</accession>
<dbReference type="Proteomes" id="UP000187059">
    <property type="component" value="Chromosome"/>
</dbReference>
<evidence type="ECO:0000313" key="4">
    <source>
        <dbReference type="Proteomes" id="UP000187059"/>
    </source>
</evidence>
<dbReference type="PANTHER" id="PTHR36930">
    <property type="entry name" value="METAL-SULFUR CLUSTER BIOSYNTHESIS PROTEINS YUAD-RELATED"/>
    <property type="match status" value="1"/>
</dbReference>
<dbReference type="AlphaFoldDB" id="A0A1P8URW5"/>
<dbReference type="GO" id="GO:0030151">
    <property type="term" value="F:molybdenum ion binding"/>
    <property type="evidence" value="ECO:0007669"/>
    <property type="project" value="InterPro"/>
</dbReference>
<keyword evidence="4" id="KW-1185">Reference proteome</keyword>
<reference evidence="3 4" key="1">
    <citation type="submission" date="2016-04" db="EMBL/GenBank/DDBJ databases">
        <title>Deep-sea bacteria in the southern Pacific.</title>
        <authorList>
            <person name="Tang K."/>
        </authorList>
    </citation>
    <scope>NUCLEOTIDE SEQUENCE [LARGE SCALE GENOMIC DNA]</scope>
    <source>
        <strain evidence="3 4">JLT2014</strain>
    </source>
</reference>
<dbReference type="EMBL" id="CP015093">
    <property type="protein sequence ID" value="APZ52135.1"/>
    <property type="molecule type" value="Genomic_DNA"/>
</dbReference>